<evidence type="ECO:0000256" key="1">
    <source>
        <dbReference type="SAM" id="MobiDB-lite"/>
    </source>
</evidence>
<evidence type="ECO:0000313" key="3">
    <source>
        <dbReference type="Proteomes" id="UP000484858"/>
    </source>
</evidence>
<reference evidence="2 3" key="1">
    <citation type="submission" date="2013-04" db="EMBL/GenBank/DDBJ databases">
        <title>Gluconobacter oxydans NBRC 3293 whole genome sequence.</title>
        <authorList>
            <person name="Matsutani M."/>
            <person name="Yakushi T."/>
            <person name="Matsushita K."/>
        </authorList>
    </citation>
    <scope>NUCLEOTIDE SEQUENCE [LARGE SCALE GENOMIC DNA]</scope>
    <source>
        <strain evidence="2 3">NBRC 3293</strain>
    </source>
</reference>
<protein>
    <submittedName>
        <fullName evidence="2">Uncharacterized protein</fullName>
    </submittedName>
</protein>
<feature type="region of interest" description="Disordered" evidence="1">
    <location>
        <begin position="19"/>
        <end position="60"/>
    </location>
</feature>
<proteinExistence type="predicted"/>
<evidence type="ECO:0000313" key="2">
    <source>
        <dbReference type="EMBL" id="GEM16544.1"/>
    </source>
</evidence>
<organism evidence="2 3">
    <name type="scientific">Gluconobacter oxydans NBRC 3293</name>
    <dbReference type="NCBI Taxonomy" id="1315969"/>
    <lineage>
        <taxon>Bacteria</taxon>
        <taxon>Pseudomonadati</taxon>
        <taxon>Pseudomonadota</taxon>
        <taxon>Alphaproteobacteria</taxon>
        <taxon>Acetobacterales</taxon>
        <taxon>Acetobacteraceae</taxon>
        <taxon>Gluconobacter</taxon>
    </lineage>
</organism>
<sequence>MLFPCLASRPEAGKCLSVLRPVPKSGPQNHARHHTGKGSVMQDTASLPPAGGGTITVAGL</sequence>
<gene>
    <name evidence="2" type="ORF">NBRC3293_1041</name>
</gene>
<dbReference type="Proteomes" id="UP000484858">
    <property type="component" value="Unassembled WGS sequence"/>
</dbReference>
<comment type="caution">
    <text evidence="2">The sequence shown here is derived from an EMBL/GenBank/DDBJ whole genome shotgun (WGS) entry which is preliminary data.</text>
</comment>
<accession>A0A829WXH0</accession>
<dbReference type="AlphaFoldDB" id="A0A829WXH0"/>
<dbReference type="EMBL" id="BARJ01000005">
    <property type="protein sequence ID" value="GEM16544.1"/>
    <property type="molecule type" value="Genomic_DNA"/>
</dbReference>
<name>A0A829WXH0_GLUOY</name>